<accession>A0A7S4LF92</accession>
<reference evidence="1" key="1">
    <citation type="submission" date="2021-01" db="EMBL/GenBank/DDBJ databases">
        <authorList>
            <person name="Corre E."/>
            <person name="Pelletier E."/>
            <person name="Niang G."/>
            <person name="Scheremetjew M."/>
            <person name="Finn R."/>
            <person name="Kale V."/>
            <person name="Holt S."/>
            <person name="Cochrane G."/>
            <person name="Meng A."/>
            <person name="Brown T."/>
            <person name="Cohen L."/>
        </authorList>
    </citation>
    <scope>NUCLEOTIDE SEQUENCE</scope>
    <source>
        <strain evidence="1">CCMP1594</strain>
    </source>
</reference>
<dbReference type="EMBL" id="HBJA01106413">
    <property type="protein sequence ID" value="CAE0825504.1"/>
    <property type="molecule type" value="Transcribed_RNA"/>
</dbReference>
<organism evidence="1">
    <name type="scientific">Eutreptiella gymnastica</name>
    <dbReference type="NCBI Taxonomy" id="73025"/>
    <lineage>
        <taxon>Eukaryota</taxon>
        <taxon>Discoba</taxon>
        <taxon>Euglenozoa</taxon>
        <taxon>Euglenida</taxon>
        <taxon>Spirocuta</taxon>
        <taxon>Euglenophyceae</taxon>
        <taxon>Eutreptiales</taxon>
        <taxon>Eutreptiaceae</taxon>
        <taxon>Eutreptiella</taxon>
    </lineage>
</organism>
<proteinExistence type="predicted"/>
<dbReference type="AlphaFoldDB" id="A0A7S4LF92"/>
<name>A0A7S4LF92_9EUGL</name>
<protein>
    <submittedName>
        <fullName evidence="1">Uncharacterized protein</fullName>
    </submittedName>
</protein>
<sequence>MQKTVVTNTAGKCKAEPFQTFPSIPRHPKGRWRKYVSQWPSPKSKQGPSICFMDLQPLHKADTGPKPATPWSMAQSGKAAAVLEMVSGVTLGQPALCTKSTPDNDEPD</sequence>
<gene>
    <name evidence="1" type="ORF">EGYM00163_LOCUS36753</name>
</gene>
<evidence type="ECO:0000313" key="1">
    <source>
        <dbReference type="EMBL" id="CAE0825504.1"/>
    </source>
</evidence>